<accession>A0ABW7R6F8</accession>
<protein>
    <submittedName>
        <fullName evidence="7">TetR family transcriptional regulator</fullName>
    </submittedName>
</protein>
<organism evidence="7 8">
    <name type="scientific">Streptomyces longisporoflavus</name>
    <dbReference type="NCBI Taxonomy" id="28044"/>
    <lineage>
        <taxon>Bacteria</taxon>
        <taxon>Bacillati</taxon>
        <taxon>Actinomycetota</taxon>
        <taxon>Actinomycetes</taxon>
        <taxon>Kitasatosporales</taxon>
        <taxon>Streptomycetaceae</taxon>
        <taxon>Streptomyces</taxon>
    </lineage>
</organism>
<keyword evidence="2 4" id="KW-0238">DNA-binding</keyword>
<keyword evidence="8" id="KW-1185">Reference proteome</keyword>
<comment type="caution">
    <text evidence="7">The sequence shown here is derived from an EMBL/GenBank/DDBJ whole genome shotgun (WGS) entry which is preliminary data.</text>
</comment>
<reference evidence="7 8" key="1">
    <citation type="submission" date="2024-10" db="EMBL/GenBank/DDBJ databases">
        <title>The Natural Products Discovery Center: Release of the First 8490 Sequenced Strains for Exploring Actinobacteria Biosynthetic Diversity.</title>
        <authorList>
            <person name="Kalkreuter E."/>
            <person name="Kautsar S.A."/>
            <person name="Yang D."/>
            <person name="Bader C.D."/>
            <person name="Teijaro C.N."/>
            <person name="Fluegel L."/>
            <person name="Davis C.M."/>
            <person name="Simpson J.R."/>
            <person name="Lauterbach L."/>
            <person name="Steele A.D."/>
            <person name="Gui C."/>
            <person name="Meng S."/>
            <person name="Li G."/>
            <person name="Viehrig K."/>
            <person name="Ye F."/>
            <person name="Su P."/>
            <person name="Kiefer A.F."/>
            <person name="Nichols A."/>
            <person name="Cepeda A.J."/>
            <person name="Yan W."/>
            <person name="Fan B."/>
            <person name="Jiang Y."/>
            <person name="Adhikari A."/>
            <person name="Zheng C.-J."/>
            <person name="Schuster L."/>
            <person name="Cowan T.M."/>
            <person name="Smanski M.J."/>
            <person name="Chevrette M.G."/>
            <person name="De Carvalho L.P.S."/>
            <person name="Shen B."/>
        </authorList>
    </citation>
    <scope>NUCLEOTIDE SEQUENCE [LARGE SCALE GENOMIC DNA]</scope>
    <source>
        <strain evidence="7 8">NPDC017990</strain>
    </source>
</reference>
<dbReference type="PANTHER" id="PTHR30055">
    <property type="entry name" value="HTH-TYPE TRANSCRIPTIONAL REGULATOR RUTR"/>
    <property type="match status" value="1"/>
</dbReference>
<dbReference type="PRINTS" id="PR00455">
    <property type="entry name" value="HTHTETR"/>
</dbReference>
<evidence type="ECO:0000313" key="7">
    <source>
        <dbReference type="EMBL" id="MFH8551880.1"/>
    </source>
</evidence>
<dbReference type="PANTHER" id="PTHR30055:SF234">
    <property type="entry name" value="HTH-TYPE TRANSCRIPTIONAL REGULATOR BETI"/>
    <property type="match status" value="1"/>
</dbReference>
<feature type="region of interest" description="Disordered" evidence="5">
    <location>
        <begin position="90"/>
        <end position="109"/>
    </location>
</feature>
<feature type="domain" description="HTH tetR-type" evidence="6">
    <location>
        <begin position="8"/>
        <end position="68"/>
    </location>
</feature>
<evidence type="ECO:0000256" key="4">
    <source>
        <dbReference type="PROSITE-ProRule" id="PRU00335"/>
    </source>
</evidence>
<dbReference type="Proteomes" id="UP001610818">
    <property type="component" value="Unassembled WGS sequence"/>
</dbReference>
<evidence type="ECO:0000256" key="2">
    <source>
        <dbReference type="ARBA" id="ARBA00023125"/>
    </source>
</evidence>
<dbReference type="InterPro" id="IPR050109">
    <property type="entry name" value="HTH-type_TetR-like_transc_reg"/>
</dbReference>
<proteinExistence type="predicted"/>
<evidence type="ECO:0000256" key="5">
    <source>
        <dbReference type="SAM" id="MobiDB-lite"/>
    </source>
</evidence>
<dbReference type="SUPFAM" id="SSF48498">
    <property type="entry name" value="Tetracyclin repressor-like, C-terminal domain"/>
    <property type="match status" value="1"/>
</dbReference>
<dbReference type="InterPro" id="IPR023772">
    <property type="entry name" value="DNA-bd_HTH_TetR-type_CS"/>
</dbReference>
<name>A0ABW7R6F8_9ACTN</name>
<feature type="DNA-binding region" description="H-T-H motif" evidence="4">
    <location>
        <begin position="31"/>
        <end position="50"/>
    </location>
</feature>
<evidence type="ECO:0000256" key="3">
    <source>
        <dbReference type="ARBA" id="ARBA00023163"/>
    </source>
</evidence>
<keyword evidence="3" id="KW-0804">Transcription</keyword>
<keyword evidence="1" id="KW-0805">Transcription regulation</keyword>
<dbReference type="PROSITE" id="PS01081">
    <property type="entry name" value="HTH_TETR_1"/>
    <property type="match status" value="1"/>
</dbReference>
<dbReference type="Gene3D" id="1.10.357.10">
    <property type="entry name" value="Tetracycline Repressor, domain 2"/>
    <property type="match status" value="2"/>
</dbReference>
<sequence length="240" mass="24077">MTRQERAVRTRTALIEAAAELFHREGYEATSLAMVTARAKVSNGALYFHFATKADLADAVAASAAARLAGLVAGGAGAAGPAGGAAVGRGLARGSGRAEGSEPAEAGGPAQVSGLQGLIDVTHAFVRALGSDVVLRAGFDLSGVRERAVVGEDLRDVWREWVQGALATAEARGALAPGVSGRDAAVAVVAATVGIEVLGAYDGQWLSPDPLTWFWHLLLPALATTADRAGLAAAGSGAAG</sequence>
<dbReference type="EMBL" id="JBIRGQ010000016">
    <property type="protein sequence ID" value="MFH8551880.1"/>
    <property type="molecule type" value="Genomic_DNA"/>
</dbReference>
<evidence type="ECO:0000259" key="6">
    <source>
        <dbReference type="PROSITE" id="PS50977"/>
    </source>
</evidence>
<evidence type="ECO:0000313" key="8">
    <source>
        <dbReference type="Proteomes" id="UP001610818"/>
    </source>
</evidence>
<dbReference type="RefSeq" id="WP_397718984.1">
    <property type="nucleotide sequence ID" value="NZ_JBIRGN010000016.1"/>
</dbReference>
<dbReference type="InterPro" id="IPR009057">
    <property type="entry name" value="Homeodomain-like_sf"/>
</dbReference>
<dbReference type="Pfam" id="PF00440">
    <property type="entry name" value="TetR_N"/>
    <property type="match status" value="1"/>
</dbReference>
<dbReference type="PROSITE" id="PS50977">
    <property type="entry name" value="HTH_TETR_2"/>
    <property type="match status" value="1"/>
</dbReference>
<gene>
    <name evidence="7" type="ORF">ACH4F9_43590</name>
</gene>
<dbReference type="InterPro" id="IPR001647">
    <property type="entry name" value="HTH_TetR"/>
</dbReference>
<dbReference type="SUPFAM" id="SSF46689">
    <property type="entry name" value="Homeodomain-like"/>
    <property type="match status" value="1"/>
</dbReference>
<evidence type="ECO:0000256" key="1">
    <source>
        <dbReference type="ARBA" id="ARBA00023015"/>
    </source>
</evidence>
<dbReference type="InterPro" id="IPR036271">
    <property type="entry name" value="Tet_transcr_reg_TetR-rel_C_sf"/>
</dbReference>